<protein>
    <recommendedName>
        <fullName evidence="1">Replication-associated protein ORF2/G2P domain-containing protein</fullName>
    </recommendedName>
</protein>
<accession>A0ABQ6R620</accession>
<dbReference type="InterPro" id="IPR056906">
    <property type="entry name" value="ORF2/G2P_dom"/>
</dbReference>
<dbReference type="EMBL" id="SCWC02000019">
    <property type="protein sequence ID" value="KAA1035161.1"/>
    <property type="molecule type" value="Genomic_DNA"/>
</dbReference>
<proteinExistence type="predicted"/>
<evidence type="ECO:0000259" key="1">
    <source>
        <dbReference type="Pfam" id="PF23343"/>
    </source>
</evidence>
<organism evidence="2 3">
    <name type="scientific">Macrococcus equipercicus</name>
    <dbReference type="NCBI Taxonomy" id="69967"/>
    <lineage>
        <taxon>Bacteria</taxon>
        <taxon>Bacillati</taxon>
        <taxon>Bacillota</taxon>
        <taxon>Bacilli</taxon>
        <taxon>Bacillales</taxon>
        <taxon>Staphylococcaceae</taxon>
        <taxon>Macrococcus</taxon>
    </lineage>
</organism>
<dbReference type="Pfam" id="PF23343">
    <property type="entry name" value="REP_ORF2-G2P"/>
    <property type="match status" value="1"/>
</dbReference>
<gene>
    <name evidence="2" type="ORF">ERX35_011190</name>
</gene>
<feature type="domain" description="Replication-associated protein ORF2/G2P" evidence="1">
    <location>
        <begin position="107"/>
        <end position="204"/>
    </location>
</feature>
<reference evidence="2 3" key="1">
    <citation type="submission" date="2019-09" db="EMBL/GenBank/DDBJ databases">
        <authorList>
            <person name="Mazhar S."/>
            <person name="Altermann E."/>
            <person name="Hill C."/>
            <person name="Mcauliffe O."/>
        </authorList>
    </citation>
    <scope>NUCLEOTIDE SEQUENCE [LARGE SCALE GENOMIC DNA]</scope>
    <source>
        <strain evidence="2 3">ATCC 51831</strain>
    </source>
</reference>
<name>A0ABQ6R620_9STAP</name>
<evidence type="ECO:0000313" key="2">
    <source>
        <dbReference type="EMBL" id="KAA1035161.1"/>
    </source>
</evidence>
<dbReference type="RefSeq" id="WP_170234626.1">
    <property type="nucleotide sequence ID" value="NZ_SCWC02000019.1"/>
</dbReference>
<comment type="caution">
    <text evidence="2">The sequence shown here is derived from an EMBL/GenBank/DDBJ whole genome shotgun (WGS) entry which is preliminary data.</text>
</comment>
<sequence length="257" mass="30040">MEKLPHKSFSFIKSKVKTYPDGSKKITVFKEPLVIVYGTENAGASSNDLNLDLDKFSEDYLNELERIKMKRIREVKNKIKDYILSNEFTHFWNITQDEKVVGDRLDDEIALKNLKRFLQTTRERAKLKGITFGYVFVPERHKNGALHFHGFTFGYPYEFVDSGHTWKGKPVYNCKQWKKGFTNVTEIQDKIKASNYITKYLTKEMLSQDLGKGKKKYWCSKGLKLPEIEYLENNVCEGMKADWTSPDGNIMIYNIKN</sequence>
<dbReference type="Proteomes" id="UP000295735">
    <property type="component" value="Unassembled WGS sequence"/>
</dbReference>
<keyword evidence="3" id="KW-1185">Reference proteome</keyword>
<evidence type="ECO:0000313" key="3">
    <source>
        <dbReference type="Proteomes" id="UP000295735"/>
    </source>
</evidence>